<dbReference type="EMBL" id="QGKV02000759">
    <property type="protein sequence ID" value="KAF3563275.1"/>
    <property type="molecule type" value="Genomic_DNA"/>
</dbReference>
<gene>
    <name evidence="1" type="ORF">DY000_02013605</name>
</gene>
<reference evidence="1 2" key="1">
    <citation type="journal article" date="2020" name="BMC Genomics">
        <title>Intraspecific diversification of the crop wild relative Brassica cretica Lam. using demographic model selection.</title>
        <authorList>
            <person name="Kioukis A."/>
            <person name="Michalopoulou V.A."/>
            <person name="Briers L."/>
            <person name="Pirintsos S."/>
            <person name="Studholme D.J."/>
            <person name="Pavlidis P."/>
            <person name="Sarris P.F."/>
        </authorList>
    </citation>
    <scope>NUCLEOTIDE SEQUENCE [LARGE SCALE GENOMIC DNA]</scope>
    <source>
        <strain evidence="2">cv. PFS-1207/04</strain>
    </source>
</reference>
<comment type="caution">
    <text evidence="1">The sequence shown here is derived from an EMBL/GenBank/DDBJ whole genome shotgun (WGS) entry which is preliminary data.</text>
</comment>
<protein>
    <submittedName>
        <fullName evidence="1">Uncharacterized protein</fullName>
    </submittedName>
</protein>
<organism evidence="1 2">
    <name type="scientific">Brassica cretica</name>
    <name type="common">Mustard</name>
    <dbReference type="NCBI Taxonomy" id="69181"/>
    <lineage>
        <taxon>Eukaryota</taxon>
        <taxon>Viridiplantae</taxon>
        <taxon>Streptophyta</taxon>
        <taxon>Embryophyta</taxon>
        <taxon>Tracheophyta</taxon>
        <taxon>Spermatophyta</taxon>
        <taxon>Magnoliopsida</taxon>
        <taxon>eudicotyledons</taxon>
        <taxon>Gunneridae</taxon>
        <taxon>Pentapetalae</taxon>
        <taxon>rosids</taxon>
        <taxon>malvids</taxon>
        <taxon>Brassicales</taxon>
        <taxon>Brassicaceae</taxon>
        <taxon>Brassiceae</taxon>
        <taxon>Brassica</taxon>
    </lineage>
</organism>
<keyword evidence="2" id="KW-1185">Reference proteome</keyword>
<evidence type="ECO:0000313" key="1">
    <source>
        <dbReference type="EMBL" id="KAF3563275.1"/>
    </source>
</evidence>
<sequence>MALRPNTLMDLDQSSLLHSVMLLQSFIHTLMVSHDLCFHGSYHAPEDLLGHGPRLHELMDGNHDG</sequence>
<name>A0ABQ7CU79_BRACR</name>
<accession>A0ABQ7CU79</accession>
<evidence type="ECO:0000313" key="2">
    <source>
        <dbReference type="Proteomes" id="UP000266723"/>
    </source>
</evidence>
<dbReference type="Proteomes" id="UP000266723">
    <property type="component" value="Unassembled WGS sequence"/>
</dbReference>
<proteinExistence type="predicted"/>